<dbReference type="Gene3D" id="1.10.260.40">
    <property type="entry name" value="lambda repressor-like DNA-binding domains"/>
    <property type="match status" value="1"/>
</dbReference>
<comment type="caution">
    <text evidence="2">The sequence shown here is derived from an EMBL/GenBank/DDBJ whole genome shotgun (WGS) entry which is preliminary data.</text>
</comment>
<proteinExistence type="predicted"/>
<gene>
    <name evidence="2" type="ORF">BSO21_32750</name>
</gene>
<dbReference type="EMBL" id="MPVP01000554">
    <property type="protein sequence ID" value="OMD00103.1"/>
    <property type="molecule type" value="Genomic_DNA"/>
</dbReference>
<feature type="domain" description="HTH cro/C1-type" evidence="1">
    <location>
        <begin position="10"/>
        <end position="70"/>
    </location>
</feature>
<dbReference type="InterPro" id="IPR001387">
    <property type="entry name" value="Cro/C1-type_HTH"/>
</dbReference>
<organism evidence="2 3">
    <name type="scientific">Paenibacillus odorifer</name>
    <dbReference type="NCBI Taxonomy" id="189426"/>
    <lineage>
        <taxon>Bacteria</taxon>
        <taxon>Bacillati</taxon>
        <taxon>Bacillota</taxon>
        <taxon>Bacilli</taxon>
        <taxon>Bacillales</taxon>
        <taxon>Paenibacillaceae</taxon>
        <taxon>Paenibacillus</taxon>
    </lineage>
</organism>
<evidence type="ECO:0000313" key="3">
    <source>
        <dbReference type="Proteomes" id="UP000187158"/>
    </source>
</evidence>
<name>A0ABX3GGS0_9BACL</name>
<dbReference type="InterPro" id="IPR010982">
    <property type="entry name" value="Lambda_DNA-bd_dom_sf"/>
</dbReference>
<dbReference type="Pfam" id="PF01381">
    <property type="entry name" value="HTH_3"/>
    <property type="match status" value="1"/>
</dbReference>
<reference evidence="2 3" key="1">
    <citation type="submission" date="2016-11" db="EMBL/GenBank/DDBJ databases">
        <title>Paenibacillus species isolates.</title>
        <authorList>
            <person name="Beno S.M."/>
        </authorList>
    </citation>
    <scope>NUCLEOTIDE SEQUENCE [LARGE SCALE GENOMIC DNA]</scope>
    <source>
        <strain evidence="2 3">FSL H7-0433</strain>
    </source>
</reference>
<dbReference type="Proteomes" id="UP000187158">
    <property type="component" value="Unassembled WGS sequence"/>
</dbReference>
<dbReference type="SUPFAM" id="SSF47413">
    <property type="entry name" value="lambda repressor-like DNA-binding domains"/>
    <property type="match status" value="1"/>
</dbReference>
<keyword evidence="3" id="KW-1185">Reference proteome</keyword>
<sequence length="76" mass="8675">MALILGECLLREIRELKGMSQQELSDKLFAKYEISISDTMISKYERGLKFPNPLVSRAICKVLGCVESELYDFLEA</sequence>
<dbReference type="CDD" id="cd00093">
    <property type="entry name" value="HTH_XRE"/>
    <property type="match status" value="1"/>
</dbReference>
<protein>
    <recommendedName>
        <fullName evidence="1">HTH cro/C1-type domain-containing protein</fullName>
    </recommendedName>
</protein>
<accession>A0ABX3GGS0</accession>
<evidence type="ECO:0000313" key="2">
    <source>
        <dbReference type="EMBL" id="OMD00103.1"/>
    </source>
</evidence>
<dbReference type="SMART" id="SM00530">
    <property type="entry name" value="HTH_XRE"/>
    <property type="match status" value="1"/>
</dbReference>
<dbReference type="RefSeq" id="WP_076220846.1">
    <property type="nucleotide sequence ID" value="NZ_MPVP01000554.1"/>
</dbReference>
<evidence type="ECO:0000259" key="1">
    <source>
        <dbReference type="PROSITE" id="PS50943"/>
    </source>
</evidence>
<dbReference type="PROSITE" id="PS50943">
    <property type="entry name" value="HTH_CROC1"/>
    <property type="match status" value="1"/>
</dbReference>